<dbReference type="Proteomes" id="UP000092600">
    <property type="component" value="Unassembled WGS sequence"/>
</dbReference>
<evidence type="ECO:0000256" key="2">
    <source>
        <dbReference type="ARBA" id="ARBA00009045"/>
    </source>
</evidence>
<feature type="transmembrane region" description="Helical" evidence="6">
    <location>
        <begin position="187"/>
        <end position="206"/>
    </location>
</feature>
<dbReference type="InterPro" id="IPR009060">
    <property type="entry name" value="UBA-like_sf"/>
</dbReference>
<dbReference type="InterPro" id="IPR015940">
    <property type="entry name" value="UBA"/>
</dbReference>
<dbReference type="SMART" id="SM00165">
    <property type="entry name" value="UBA"/>
    <property type="match status" value="1"/>
</dbReference>
<dbReference type="PANTHER" id="PTHR43066:SF21">
    <property type="entry name" value="UBIQUITIN-ASSOCIATED DOMAIN-CONTAINING PROTEIN 2"/>
    <property type="match status" value="1"/>
</dbReference>
<keyword evidence="4 6" id="KW-1133">Transmembrane helix</keyword>
<feature type="domain" description="UBA" evidence="7">
    <location>
        <begin position="288"/>
        <end position="328"/>
    </location>
</feature>
<dbReference type="SUPFAM" id="SSF46934">
    <property type="entry name" value="UBA-like"/>
    <property type="match status" value="1"/>
</dbReference>
<dbReference type="Pfam" id="PF01694">
    <property type="entry name" value="Rhomboid"/>
    <property type="match status" value="1"/>
</dbReference>
<dbReference type="Pfam" id="PF00627">
    <property type="entry name" value="UBA"/>
    <property type="match status" value="1"/>
</dbReference>
<dbReference type="PROSITE" id="PS50030">
    <property type="entry name" value="UBA"/>
    <property type="match status" value="1"/>
</dbReference>
<evidence type="ECO:0000313" key="9">
    <source>
        <dbReference type="Proteomes" id="UP000092600"/>
    </source>
</evidence>
<feature type="transmembrane region" description="Helical" evidence="6">
    <location>
        <begin position="155"/>
        <end position="180"/>
    </location>
</feature>
<keyword evidence="3 6" id="KW-0812">Transmembrane</keyword>
<dbReference type="PANTHER" id="PTHR43066">
    <property type="entry name" value="RHOMBOID-RELATED PROTEIN"/>
    <property type="match status" value="1"/>
</dbReference>
<organism evidence="8 9">
    <name type="scientific">Ananas comosus</name>
    <name type="common">Pineapple</name>
    <name type="synonym">Ananas ananas</name>
    <dbReference type="NCBI Taxonomy" id="4615"/>
    <lineage>
        <taxon>Eukaryota</taxon>
        <taxon>Viridiplantae</taxon>
        <taxon>Streptophyta</taxon>
        <taxon>Embryophyta</taxon>
        <taxon>Tracheophyta</taxon>
        <taxon>Spermatophyta</taxon>
        <taxon>Magnoliopsida</taxon>
        <taxon>Liliopsida</taxon>
        <taxon>Poales</taxon>
        <taxon>Bromeliaceae</taxon>
        <taxon>Bromelioideae</taxon>
        <taxon>Ananas</taxon>
    </lineage>
</organism>
<dbReference type="GO" id="GO:0016020">
    <property type="term" value="C:membrane"/>
    <property type="evidence" value="ECO:0007669"/>
    <property type="project" value="UniProtKB-SubCell"/>
</dbReference>
<evidence type="ECO:0000256" key="5">
    <source>
        <dbReference type="ARBA" id="ARBA00023136"/>
    </source>
</evidence>
<comment type="caution">
    <text evidence="8">The sequence shown here is derived from an EMBL/GenBank/DDBJ whole genome shotgun (WGS) entry which is preliminary data.</text>
</comment>
<protein>
    <submittedName>
        <fullName evidence="8">Rhomboid-like protein 20</fullName>
    </submittedName>
</protein>
<gene>
    <name evidence="8" type="ORF">ACMD2_10305</name>
</gene>
<comment type="subcellular location">
    <subcellularLocation>
        <location evidence="1">Membrane</location>
        <topology evidence="1">Multi-pass membrane protein</topology>
    </subcellularLocation>
</comment>
<evidence type="ECO:0000313" key="8">
    <source>
        <dbReference type="EMBL" id="OAY77468.1"/>
    </source>
</evidence>
<sequence length="331" mass="37602">MNGGPSGFHNAPVARAFVLACVLLTAVFGVRGRALRLGLSYQDIIKNFQLWRIFASVFAFSSTPELLFGVYLLYYFRVFERQMGSNKYSVFVLFSLIVSSLFEIIALMLFKDPTANVIASGPYGLIFSSFVPFYFDIPVTSRFRIFGLQFGDKSFIYLAGLQVIVVSRISIFLGAVYVIVNYSVFSLLLSASLVVLEKVTFTWPMWNAGWHPISPQCIWYSRDKVPKRRGETFLKVFRIFWGKLIANVTKWEYCRKYFFFHRPSNSGKSSYFLSIRNYPPVARAPPPEPPESSIAMLVSMGFDSNAARQALMQARNDINVATNILLEAQSR</sequence>
<feature type="transmembrane region" description="Helical" evidence="6">
    <location>
        <begin position="12"/>
        <end position="30"/>
    </location>
</feature>
<keyword evidence="5 6" id="KW-0472">Membrane</keyword>
<dbReference type="InterPro" id="IPR035952">
    <property type="entry name" value="Rhomboid-like_sf"/>
</dbReference>
<dbReference type="GO" id="GO:0004252">
    <property type="term" value="F:serine-type endopeptidase activity"/>
    <property type="evidence" value="ECO:0007669"/>
    <property type="project" value="InterPro"/>
</dbReference>
<name>A0A199VKD2_ANACO</name>
<evidence type="ECO:0000259" key="7">
    <source>
        <dbReference type="PROSITE" id="PS50030"/>
    </source>
</evidence>
<evidence type="ECO:0000256" key="1">
    <source>
        <dbReference type="ARBA" id="ARBA00004141"/>
    </source>
</evidence>
<dbReference type="Gene3D" id="1.10.8.10">
    <property type="entry name" value="DNA helicase RuvA subunit, C-terminal domain"/>
    <property type="match status" value="1"/>
</dbReference>
<comment type="similarity">
    <text evidence="2">Belongs to the peptidase S54 family.</text>
</comment>
<feature type="transmembrane region" description="Helical" evidence="6">
    <location>
        <begin position="117"/>
        <end position="135"/>
    </location>
</feature>
<dbReference type="InterPro" id="IPR022764">
    <property type="entry name" value="Peptidase_S54_rhomboid_dom"/>
</dbReference>
<dbReference type="EMBL" id="LSRQ01001532">
    <property type="protein sequence ID" value="OAY77468.1"/>
    <property type="molecule type" value="Genomic_DNA"/>
</dbReference>
<evidence type="ECO:0000256" key="3">
    <source>
        <dbReference type="ARBA" id="ARBA00022692"/>
    </source>
</evidence>
<feature type="transmembrane region" description="Helical" evidence="6">
    <location>
        <begin position="50"/>
        <end position="76"/>
    </location>
</feature>
<dbReference type="AlphaFoldDB" id="A0A199VKD2"/>
<proteinExistence type="inferred from homology"/>
<evidence type="ECO:0000256" key="4">
    <source>
        <dbReference type="ARBA" id="ARBA00022989"/>
    </source>
</evidence>
<dbReference type="STRING" id="4615.A0A199VKD2"/>
<feature type="transmembrane region" description="Helical" evidence="6">
    <location>
        <begin position="88"/>
        <end position="110"/>
    </location>
</feature>
<dbReference type="SUPFAM" id="SSF144091">
    <property type="entry name" value="Rhomboid-like"/>
    <property type="match status" value="1"/>
</dbReference>
<dbReference type="Gene3D" id="1.20.1540.10">
    <property type="entry name" value="Rhomboid-like"/>
    <property type="match status" value="1"/>
</dbReference>
<evidence type="ECO:0000256" key="6">
    <source>
        <dbReference type="SAM" id="Phobius"/>
    </source>
</evidence>
<accession>A0A199VKD2</accession>
<reference evidence="8 9" key="1">
    <citation type="journal article" date="2016" name="DNA Res.">
        <title>The draft genome of MD-2 pineapple using hybrid error correction of long reads.</title>
        <authorList>
            <person name="Redwan R.M."/>
            <person name="Saidin A."/>
            <person name="Kumar S.V."/>
        </authorList>
    </citation>
    <scope>NUCLEOTIDE SEQUENCE [LARGE SCALE GENOMIC DNA]</scope>
    <source>
        <strain evidence="9">cv. MD2</strain>
        <tissue evidence="8">Leaf</tissue>
    </source>
</reference>